<dbReference type="Gene3D" id="3.30.70.20">
    <property type="match status" value="1"/>
</dbReference>
<dbReference type="SUPFAM" id="SSF54862">
    <property type="entry name" value="4Fe-4S ferredoxins"/>
    <property type="match status" value="1"/>
</dbReference>
<keyword evidence="7" id="KW-0003">3Fe-4S</keyword>
<dbReference type="PROSITE" id="PS51379">
    <property type="entry name" value="4FE4S_FER_2"/>
    <property type="match status" value="1"/>
</dbReference>
<evidence type="ECO:0000256" key="4">
    <source>
        <dbReference type="ARBA" id="ARBA00022982"/>
    </source>
</evidence>
<dbReference type="PANTHER" id="PTHR36923">
    <property type="entry name" value="FERREDOXIN"/>
    <property type="match status" value="1"/>
</dbReference>
<evidence type="ECO:0000256" key="1">
    <source>
        <dbReference type="ARBA" id="ARBA00001927"/>
    </source>
</evidence>
<dbReference type="OrthoDB" id="9803319at2"/>
<dbReference type="AlphaFoldDB" id="A0A3B0BY99"/>
<dbReference type="GO" id="GO:0005506">
    <property type="term" value="F:iron ion binding"/>
    <property type="evidence" value="ECO:0007669"/>
    <property type="project" value="UniProtKB-UniRule"/>
</dbReference>
<evidence type="ECO:0000256" key="2">
    <source>
        <dbReference type="ARBA" id="ARBA00022448"/>
    </source>
</evidence>
<protein>
    <recommendedName>
        <fullName evidence="8">Ferredoxin</fullName>
    </recommendedName>
</protein>
<sequence length="64" mass="6767">MRITIDRDRCIGSGQCAMTAPGVFTQDDEALVALVPGYEDGTGDPRLLDVPMACPVQAIEISEG</sequence>
<evidence type="ECO:0000256" key="3">
    <source>
        <dbReference type="ARBA" id="ARBA00022723"/>
    </source>
</evidence>
<dbReference type="Pfam" id="PF13370">
    <property type="entry name" value="Fer4_13"/>
    <property type="match status" value="1"/>
</dbReference>
<proteinExistence type="predicted"/>
<evidence type="ECO:0000313" key="10">
    <source>
        <dbReference type="EMBL" id="RKN77254.1"/>
    </source>
</evidence>
<evidence type="ECO:0000259" key="9">
    <source>
        <dbReference type="PROSITE" id="PS51379"/>
    </source>
</evidence>
<organism evidence="10 11">
    <name type="scientific">Streptomyces klenkii</name>
    <dbReference type="NCBI Taxonomy" id="1420899"/>
    <lineage>
        <taxon>Bacteria</taxon>
        <taxon>Bacillati</taxon>
        <taxon>Actinomycetota</taxon>
        <taxon>Actinomycetes</taxon>
        <taxon>Kitasatosporales</taxon>
        <taxon>Streptomycetaceae</taxon>
        <taxon>Streptomyces</taxon>
    </lineage>
</organism>
<keyword evidence="3 8" id="KW-0479">Metal-binding</keyword>
<evidence type="ECO:0000256" key="5">
    <source>
        <dbReference type="ARBA" id="ARBA00023004"/>
    </source>
</evidence>
<keyword evidence="6 8" id="KW-0411">Iron-sulfur</keyword>
<gene>
    <name evidence="10" type="ORF">D7231_00455</name>
</gene>
<comment type="caution">
    <text evidence="10">The sequence shown here is derived from an EMBL/GenBank/DDBJ whole genome shotgun (WGS) entry which is preliminary data.</text>
</comment>
<dbReference type="EMBL" id="RBAM01000001">
    <property type="protein sequence ID" value="RKN77254.1"/>
    <property type="molecule type" value="Genomic_DNA"/>
</dbReference>
<accession>A0A3B0BY99</accession>
<keyword evidence="2 8" id="KW-0813">Transport</keyword>
<dbReference type="PRINTS" id="PR00352">
    <property type="entry name" value="3FE4SFRDOXIN"/>
</dbReference>
<keyword evidence="4 8" id="KW-0249">Electron transport</keyword>
<dbReference type="PANTHER" id="PTHR36923:SF3">
    <property type="entry name" value="FERREDOXIN"/>
    <property type="match status" value="1"/>
</dbReference>
<comment type="cofactor">
    <cofactor evidence="1">
        <name>[3Fe-4S] cluster</name>
        <dbReference type="ChEBI" id="CHEBI:21137"/>
    </cofactor>
</comment>
<evidence type="ECO:0000313" key="11">
    <source>
        <dbReference type="Proteomes" id="UP000270343"/>
    </source>
</evidence>
<dbReference type="GO" id="GO:0009055">
    <property type="term" value="F:electron transfer activity"/>
    <property type="evidence" value="ECO:0007669"/>
    <property type="project" value="UniProtKB-UniRule"/>
</dbReference>
<keyword evidence="5 8" id="KW-0408">Iron</keyword>
<comment type="function">
    <text evidence="8">Ferredoxins are iron-sulfur proteins that transfer electrons in a wide variety of metabolic reactions.</text>
</comment>
<dbReference type="GO" id="GO:0051538">
    <property type="term" value="F:3 iron, 4 sulfur cluster binding"/>
    <property type="evidence" value="ECO:0007669"/>
    <property type="project" value="UniProtKB-KW"/>
</dbReference>
<reference evidence="10 11" key="1">
    <citation type="journal article" date="2015" name="Antonie Van Leeuwenhoek">
        <title>Streptomyces klenkii sp. nov., isolated from deep marine sediment.</title>
        <authorList>
            <person name="Veyisoglu A."/>
            <person name="Sahin N."/>
        </authorList>
    </citation>
    <scope>NUCLEOTIDE SEQUENCE [LARGE SCALE GENOMIC DNA]</scope>
    <source>
        <strain evidence="10 11">KCTC 29202</strain>
    </source>
</reference>
<evidence type="ECO:0000256" key="7">
    <source>
        <dbReference type="ARBA" id="ARBA00023291"/>
    </source>
</evidence>
<name>A0A3B0BY99_9ACTN</name>
<dbReference type="Proteomes" id="UP000270343">
    <property type="component" value="Unassembled WGS sequence"/>
</dbReference>
<keyword evidence="11" id="KW-1185">Reference proteome</keyword>
<evidence type="ECO:0000256" key="6">
    <source>
        <dbReference type="ARBA" id="ARBA00023014"/>
    </source>
</evidence>
<feature type="domain" description="4Fe-4S ferredoxin-type" evidence="9">
    <location>
        <begin position="1"/>
        <end position="29"/>
    </location>
</feature>
<evidence type="ECO:0000256" key="8">
    <source>
        <dbReference type="RuleBase" id="RU368020"/>
    </source>
</evidence>
<dbReference type="InterPro" id="IPR017896">
    <property type="entry name" value="4Fe4S_Fe-S-bd"/>
</dbReference>
<dbReference type="InterPro" id="IPR001080">
    <property type="entry name" value="3Fe4S_ferredoxin"/>
</dbReference>
<dbReference type="InterPro" id="IPR051269">
    <property type="entry name" value="Fe-S_cluster_ET"/>
</dbReference>
<dbReference type="RefSeq" id="WP_120752870.1">
    <property type="nucleotide sequence ID" value="NZ_JBEXOE010000122.1"/>
</dbReference>